<feature type="transmembrane region" description="Helical" evidence="1">
    <location>
        <begin position="114"/>
        <end position="133"/>
    </location>
</feature>
<comment type="caution">
    <text evidence="2">The sequence shown here is derived from an EMBL/GenBank/DDBJ whole genome shotgun (WGS) entry which is preliminary data.</text>
</comment>
<dbReference type="EMBL" id="JAUSWH010000004">
    <property type="protein sequence ID" value="MDQ0455267.1"/>
    <property type="molecule type" value="Genomic_DNA"/>
</dbReference>
<evidence type="ECO:0000256" key="1">
    <source>
        <dbReference type="SAM" id="Phobius"/>
    </source>
</evidence>
<keyword evidence="1" id="KW-1133">Transmembrane helix</keyword>
<proteinExistence type="predicted"/>
<feature type="transmembrane region" description="Helical" evidence="1">
    <location>
        <begin position="82"/>
        <end position="102"/>
    </location>
</feature>
<gene>
    <name evidence="2" type="ORF">QO005_001601</name>
</gene>
<keyword evidence="1" id="KW-0812">Transmembrane</keyword>
<feature type="transmembrane region" description="Helical" evidence="1">
    <location>
        <begin position="139"/>
        <end position="160"/>
    </location>
</feature>
<sequence>MPGFEEVRIYLTGLWLLLRGESQGFRYLDLSPRGVSRSFWSALWSLPAMLVSWMWWRRALVGEVPAELLGGVFFLRMIMLEVANWVVPLLIVAALSIPLGIARHFNAIVVTSNWLSLPIAYGYAVLIALTALLPALGSVIVLLWMLLLIGVVVAIFRLLLAIIGPQTLLVSTLTMLLLVPATLLSDFLERYLDVAPL</sequence>
<protein>
    <recommendedName>
        <fullName evidence="4">Yip1 domain-containing protein</fullName>
    </recommendedName>
</protein>
<dbReference type="Proteomes" id="UP001235269">
    <property type="component" value="Unassembled WGS sequence"/>
</dbReference>
<evidence type="ECO:0000313" key="2">
    <source>
        <dbReference type="EMBL" id="MDQ0455267.1"/>
    </source>
</evidence>
<dbReference type="RefSeq" id="WP_307157466.1">
    <property type="nucleotide sequence ID" value="NZ_JAUSWH010000004.1"/>
</dbReference>
<organism evidence="2 3">
    <name type="scientific">Rhizobium paknamense</name>
    <dbReference type="NCBI Taxonomy" id="1206817"/>
    <lineage>
        <taxon>Bacteria</taxon>
        <taxon>Pseudomonadati</taxon>
        <taxon>Pseudomonadota</taxon>
        <taxon>Alphaproteobacteria</taxon>
        <taxon>Hyphomicrobiales</taxon>
        <taxon>Rhizobiaceae</taxon>
        <taxon>Rhizobium/Agrobacterium group</taxon>
        <taxon>Rhizobium</taxon>
    </lineage>
</organism>
<accession>A0ABU0IAK6</accession>
<feature type="transmembrane region" description="Helical" evidence="1">
    <location>
        <begin position="167"/>
        <end position="188"/>
    </location>
</feature>
<keyword evidence="3" id="KW-1185">Reference proteome</keyword>
<evidence type="ECO:0000313" key="3">
    <source>
        <dbReference type="Proteomes" id="UP001235269"/>
    </source>
</evidence>
<keyword evidence="1" id="KW-0472">Membrane</keyword>
<evidence type="ECO:0008006" key="4">
    <source>
        <dbReference type="Google" id="ProtNLM"/>
    </source>
</evidence>
<name>A0ABU0IAK6_9HYPH</name>
<reference evidence="2 3" key="1">
    <citation type="submission" date="2023-07" db="EMBL/GenBank/DDBJ databases">
        <title>Genomic Encyclopedia of Type Strains, Phase IV (KMG-IV): sequencing the most valuable type-strain genomes for metagenomic binning, comparative biology and taxonomic classification.</title>
        <authorList>
            <person name="Goeker M."/>
        </authorList>
    </citation>
    <scope>NUCLEOTIDE SEQUENCE [LARGE SCALE GENOMIC DNA]</scope>
    <source>
        <strain evidence="2 3">DSM 100301</strain>
    </source>
</reference>